<dbReference type="InterPro" id="IPR023214">
    <property type="entry name" value="HAD_sf"/>
</dbReference>
<protein>
    <submittedName>
        <fullName evidence="1">Uncharacterized protein</fullName>
    </submittedName>
</protein>
<dbReference type="SUPFAM" id="SSF56784">
    <property type="entry name" value="HAD-like"/>
    <property type="match status" value="1"/>
</dbReference>
<organism evidence="1">
    <name type="scientific">marine metagenome</name>
    <dbReference type="NCBI Taxonomy" id="408172"/>
    <lineage>
        <taxon>unclassified sequences</taxon>
        <taxon>metagenomes</taxon>
        <taxon>ecological metagenomes</taxon>
    </lineage>
</organism>
<dbReference type="Pfam" id="PF08282">
    <property type="entry name" value="Hydrolase_3"/>
    <property type="match status" value="1"/>
</dbReference>
<dbReference type="InterPro" id="IPR000150">
    <property type="entry name" value="Cof"/>
</dbReference>
<dbReference type="AlphaFoldDB" id="A0A381U5T0"/>
<dbReference type="InterPro" id="IPR036412">
    <property type="entry name" value="HAD-like_sf"/>
</dbReference>
<sequence>MEFTTDPRKLLYVSDLDGTLLDGDGQLPEDSVKRLNQLIDKGLNFTIATARNYDSAYPLLKGLNLKHPVILFNGVYLTELHTGANLFFSDFISLDVINKMISIAETHNIEPFIYTYGDQHLVYYREANNLGAQSYIDIISSDQRAHKVDDFVFSEYERISGFLLIDKGEVLEPVYAELSSLYEDELNIYFARDVSNPKFHWLQSFHQEANKGKMLKKMTQHLGISLSSTVVFGDYLNDLDMFKVAGYSVAVENALPEVKSSAHHVISSNIDQGVIFYLESLFE</sequence>
<dbReference type="GO" id="GO:0000287">
    <property type="term" value="F:magnesium ion binding"/>
    <property type="evidence" value="ECO:0007669"/>
    <property type="project" value="TreeGrafter"/>
</dbReference>
<dbReference type="PANTHER" id="PTHR10000:SF8">
    <property type="entry name" value="HAD SUPERFAMILY HYDROLASE-LIKE, TYPE 3"/>
    <property type="match status" value="1"/>
</dbReference>
<gene>
    <name evidence="1" type="ORF">METZ01_LOCUS76333</name>
</gene>
<dbReference type="SFLD" id="SFLDG01140">
    <property type="entry name" value="C2.B:_Phosphomannomutase_and_P"/>
    <property type="match status" value="1"/>
</dbReference>
<evidence type="ECO:0000313" key="1">
    <source>
        <dbReference type="EMBL" id="SVA23479.1"/>
    </source>
</evidence>
<dbReference type="SFLD" id="SFLDS00003">
    <property type="entry name" value="Haloacid_Dehalogenase"/>
    <property type="match status" value="1"/>
</dbReference>
<proteinExistence type="predicted"/>
<dbReference type="PANTHER" id="PTHR10000">
    <property type="entry name" value="PHOSPHOSERINE PHOSPHATASE"/>
    <property type="match status" value="1"/>
</dbReference>
<accession>A0A381U5T0</accession>
<name>A0A381U5T0_9ZZZZ</name>
<dbReference type="InterPro" id="IPR006379">
    <property type="entry name" value="HAD-SF_hydro_IIB"/>
</dbReference>
<reference evidence="1" key="1">
    <citation type="submission" date="2018-05" db="EMBL/GenBank/DDBJ databases">
        <authorList>
            <person name="Lanie J.A."/>
            <person name="Ng W.-L."/>
            <person name="Kazmierczak K.M."/>
            <person name="Andrzejewski T.M."/>
            <person name="Davidsen T.M."/>
            <person name="Wayne K.J."/>
            <person name="Tettelin H."/>
            <person name="Glass J.I."/>
            <person name="Rusch D."/>
            <person name="Podicherti R."/>
            <person name="Tsui H.-C.T."/>
            <person name="Winkler M.E."/>
        </authorList>
    </citation>
    <scope>NUCLEOTIDE SEQUENCE</scope>
</reference>
<dbReference type="Gene3D" id="3.30.1240.10">
    <property type="match status" value="1"/>
</dbReference>
<dbReference type="GO" id="GO:0005829">
    <property type="term" value="C:cytosol"/>
    <property type="evidence" value="ECO:0007669"/>
    <property type="project" value="TreeGrafter"/>
</dbReference>
<dbReference type="NCBIfam" id="TIGR01484">
    <property type="entry name" value="HAD-SF-IIB"/>
    <property type="match status" value="1"/>
</dbReference>
<dbReference type="GO" id="GO:0016791">
    <property type="term" value="F:phosphatase activity"/>
    <property type="evidence" value="ECO:0007669"/>
    <property type="project" value="TreeGrafter"/>
</dbReference>
<dbReference type="Gene3D" id="3.40.50.1000">
    <property type="entry name" value="HAD superfamily/HAD-like"/>
    <property type="match status" value="1"/>
</dbReference>
<dbReference type="NCBIfam" id="TIGR00099">
    <property type="entry name" value="Cof-subfamily"/>
    <property type="match status" value="1"/>
</dbReference>
<dbReference type="EMBL" id="UINC01005777">
    <property type="protein sequence ID" value="SVA23479.1"/>
    <property type="molecule type" value="Genomic_DNA"/>
</dbReference>